<protein>
    <submittedName>
        <fullName evidence="1">Uncharacterized protein</fullName>
    </submittedName>
</protein>
<evidence type="ECO:0000313" key="2">
    <source>
        <dbReference type="Proteomes" id="UP000242497"/>
    </source>
</evidence>
<accession>A0A1M6QV09</accession>
<sequence length="78" mass="8596">IDSVYEMTSGDVVTFKNNVIKLASGSYKVTDDTTVYVLTLDENEYDKVEKGDLSDIEDGSTVRVIINDGDVEMVVVVE</sequence>
<dbReference type="AlphaFoldDB" id="A0A1M6QV09"/>
<feature type="non-terminal residue" evidence="1">
    <location>
        <position position="1"/>
    </location>
</feature>
<evidence type="ECO:0000313" key="1">
    <source>
        <dbReference type="EMBL" id="SHK23963.1"/>
    </source>
</evidence>
<proteinExistence type="predicted"/>
<dbReference type="Proteomes" id="UP000242497">
    <property type="component" value="Unassembled WGS sequence"/>
</dbReference>
<organism evidence="1 2">
    <name type="scientific">Tepidibacter formicigenes DSM 15518</name>
    <dbReference type="NCBI Taxonomy" id="1123349"/>
    <lineage>
        <taxon>Bacteria</taxon>
        <taxon>Bacillati</taxon>
        <taxon>Bacillota</taxon>
        <taxon>Clostridia</taxon>
        <taxon>Peptostreptococcales</taxon>
        <taxon>Peptostreptococcaceae</taxon>
        <taxon>Tepidibacter</taxon>
    </lineage>
</organism>
<dbReference type="EMBL" id="FRAE01000048">
    <property type="protein sequence ID" value="SHK23963.1"/>
    <property type="molecule type" value="Genomic_DNA"/>
</dbReference>
<dbReference type="RefSeq" id="WP_200773949.1">
    <property type="nucleotide sequence ID" value="NZ_FRAE01000048.1"/>
</dbReference>
<name>A0A1M6QV09_9FIRM</name>
<gene>
    <name evidence="1" type="ORF">SAMN02744037_01953</name>
</gene>
<reference evidence="2" key="1">
    <citation type="submission" date="2016-11" db="EMBL/GenBank/DDBJ databases">
        <authorList>
            <person name="Varghese N."/>
            <person name="Submissions S."/>
        </authorList>
    </citation>
    <scope>NUCLEOTIDE SEQUENCE [LARGE SCALE GENOMIC DNA]</scope>
    <source>
        <strain evidence="2">DSM 15518</strain>
    </source>
</reference>
<keyword evidence="2" id="KW-1185">Reference proteome</keyword>